<dbReference type="SMART" id="SM00986">
    <property type="entry name" value="UDG"/>
    <property type="match status" value="1"/>
</dbReference>
<dbReference type="STRING" id="1423747.FC69_GL001108"/>
<dbReference type="InterPro" id="IPR005122">
    <property type="entry name" value="Uracil-DNA_glycosylase-like"/>
</dbReference>
<dbReference type="NCBIfam" id="NF003592">
    <property type="entry name" value="PRK05254.1-5"/>
    <property type="match status" value="1"/>
</dbReference>
<dbReference type="PROSITE" id="PS00130">
    <property type="entry name" value="U_DNA_GLYCOSYLASE"/>
    <property type="match status" value="1"/>
</dbReference>
<comment type="similarity">
    <text evidence="3 9 11">Belongs to the uracil-DNA glycosylase (UDG) superfamily. UNG family.</text>
</comment>
<dbReference type="AlphaFoldDB" id="A0A0R1RZY2"/>
<keyword evidence="8 9" id="KW-0234">DNA repair</keyword>
<dbReference type="NCBIfam" id="NF003589">
    <property type="entry name" value="PRK05254.1-2"/>
    <property type="match status" value="1"/>
</dbReference>
<dbReference type="GO" id="GO:0004844">
    <property type="term" value="F:uracil DNA N-glycosylase activity"/>
    <property type="evidence" value="ECO:0007669"/>
    <property type="project" value="UniProtKB-UniRule"/>
</dbReference>
<dbReference type="InterPro" id="IPR002043">
    <property type="entry name" value="UDG_fam1"/>
</dbReference>
<comment type="catalytic activity">
    <reaction evidence="1 9 11">
        <text>Hydrolyzes single-stranded DNA or mismatched double-stranded DNA and polynucleotides, releasing free uracil.</text>
        <dbReference type="EC" id="3.2.2.27"/>
    </reaction>
</comment>
<dbReference type="eggNOG" id="COG0692">
    <property type="taxonomic scope" value="Bacteria"/>
</dbReference>
<dbReference type="Pfam" id="PF03167">
    <property type="entry name" value="UDG"/>
    <property type="match status" value="1"/>
</dbReference>
<evidence type="ECO:0000256" key="5">
    <source>
        <dbReference type="ARBA" id="ARBA00018429"/>
    </source>
</evidence>
<dbReference type="InterPro" id="IPR018085">
    <property type="entry name" value="Ura-DNA_Glyclase_AS"/>
</dbReference>
<evidence type="ECO:0000256" key="2">
    <source>
        <dbReference type="ARBA" id="ARBA00002631"/>
    </source>
</evidence>
<comment type="subcellular location">
    <subcellularLocation>
        <location evidence="9">Cytoplasm</location>
    </subcellularLocation>
</comment>
<accession>A0A0R1RZY2</accession>
<keyword evidence="6 9" id="KW-0227">DNA damage</keyword>
<dbReference type="GO" id="GO:0097510">
    <property type="term" value="P:base-excision repair, AP site formation via deaminated base removal"/>
    <property type="evidence" value="ECO:0007669"/>
    <property type="project" value="TreeGrafter"/>
</dbReference>
<evidence type="ECO:0000256" key="6">
    <source>
        <dbReference type="ARBA" id="ARBA00022763"/>
    </source>
</evidence>
<dbReference type="FunFam" id="3.40.470.10:FF:000001">
    <property type="entry name" value="Uracil-DNA glycosylase"/>
    <property type="match status" value="1"/>
</dbReference>
<dbReference type="SMART" id="SM00987">
    <property type="entry name" value="UreE_C"/>
    <property type="match status" value="1"/>
</dbReference>
<feature type="active site" description="Proton acceptor" evidence="9 10">
    <location>
        <position position="66"/>
    </location>
</feature>
<evidence type="ECO:0000256" key="3">
    <source>
        <dbReference type="ARBA" id="ARBA00008184"/>
    </source>
</evidence>
<dbReference type="HAMAP" id="MF_00148">
    <property type="entry name" value="UDG"/>
    <property type="match status" value="1"/>
</dbReference>
<sequence length="233" mass="26338">MMKTIIHNDWQTVLAPEFEKPYYGQLHAFLKEEYQTTTVYPEMHHIFQAFEWTPFKDVKVVILGQDPYHGPHQAHGCSFSVLPGVKVPPSLRNIYQELTTDVGFQPVNHGYLKAWATQGVFLLNTVLTVRDGQANSHRNQGWEQLTDAAIAALSERGGVVFILWGNAAKAKRTLIDEQTNAVLTAVHPSPLSAYHGFFGTKPFSQTNQFLEGWHQTPIDWQLPLNVQKDEALS</sequence>
<comment type="caution">
    <text evidence="13">The sequence shown here is derived from an EMBL/GenBank/DDBJ whole genome shotgun (WGS) entry which is preliminary data.</text>
</comment>
<dbReference type="EC" id="3.2.2.27" evidence="4 9"/>
<dbReference type="PANTHER" id="PTHR11264">
    <property type="entry name" value="URACIL-DNA GLYCOSYLASE"/>
    <property type="match status" value="1"/>
</dbReference>
<dbReference type="CDD" id="cd10027">
    <property type="entry name" value="UDG-F1-like"/>
    <property type="match status" value="1"/>
</dbReference>
<evidence type="ECO:0000256" key="1">
    <source>
        <dbReference type="ARBA" id="ARBA00001400"/>
    </source>
</evidence>
<evidence type="ECO:0000313" key="14">
    <source>
        <dbReference type="Proteomes" id="UP000051264"/>
    </source>
</evidence>
<dbReference type="SUPFAM" id="SSF52141">
    <property type="entry name" value="Uracil-DNA glycosylase-like"/>
    <property type="match status" value="1"/>
</dbReference>
<dbReference type="NCBIfam" id="TIGR00628">
    <property type="entry name" value="ung"/>
    <property type="match status" value="1"/>
</dbReference>
<dbReference type="InterPro" id="IPR036895">
    <property type="entry name" value="Uracil-DNA_glycosylase-like_sf"/>
</dbReference>
<organism evidence="13 14">
    <name type="scientific">Latilactobacillus fuchuensis DSM 14340 = JCM 11249</name>
    <dbReference type="NCBI Taxonomy" id="1423747"/>
    <lineage>
        <taxon>Bacteria</taxon>
        <taxon>Bacillati</taxon>
        <taxon>Bacillota</taxon>
        <taxon>Bacilli</taxon>
        <taxon>Lactobacillales</taxon>
        <taxon>Lactobacillaceae</taxon>
        <taxon>Latilactobacillus</taxon>
    </lineage>
</organism>
<dbReference type="GO" id="GO:0005737">
    <property type="term" value="C:cytoplasm"/>
    <property type="evidence" value="ECO:0007669"/>
    <property type="project" value="UniProtKB-SubCell"/>
</dbReference>
<comment type="function">
    <text evidence="2 9 11">Excises uracil residues from the DNA which can arise as a result of misincorporation of dUMP residues by DNA polymerase or due to deamination of cytosine.</text>
</comment>
<reference evidence="13 14" key="1">
    <citation type="journal article" date="2015" name="Genome Announc.">
        <title>Expanding the biotechnology potential of lactobacilli through comparative genomics of 213 strains and associated genera.</title>
        <authorList>
            <person name="Sun Z."/>
            <person name="Harris H.M."/>
            <person name="McCann A."/>
            <person name="Guo C."/>
            <person name="Argimon S."/>
            <person name="Zhang W."/>
            <person name="Yang X."/>
            <person name="Jeffery I.B."/>
            <person name="Cooney J.C."/>
            <person name="Kagawa T.F."/>
            <person name="Liu W."/>
            <person name="Song Y."/>
            <person name="Salvetti E."/>
            <person name="Wrobel A."/>
            <person name="Rasinkangas P."/>
            <person name="Parkhill J."/>
            <person name="Rea M.C."/>
            <person name="O'Sullivan O."/>
            <person name="Ritari J."/>
            <person name="Douillard F.P."/>
            <person name="Paul Ross R."/>
            <person name="Yang R."/>
            <person name="Briner A.E."/>
            <person name="Felis G.E."/>
            <person name="de Vos W.M."/>
            <person name="Barrangou R."/>
            <person name="Klaenhammer T.R."/>
            <person name="Caufield P.W."/>
            <person name="Cui Y."/>
            <person name="Zhang H."/>
            <person name="O'Toole P.W."/>
        </authorList>
    </citation>
    <scope>NUCLEOTIDE SEQUENCE [LARGE SCALE GENOMIC DNA]</scope>
    <source>
        <strain evidence="13 14">DSM 14340</strain>
    </source>
</reference>
<gene>
    <name evidence="9" type="primary">ung</name>
    <name evidence="13" type="ORF">FC69_GL001108</name>
</gene>
<evidence type="ECO:0000256" key="10">
    <source>
        <dbReference type="PROSITE-ProRule" id="PRU10072"/>
    </source>
</evidence>
<dbReference type="NCBIfam" id="NF003591">
    <property type="entry name" value="PRK05254.1-4"/>
    <property type="match status" value="1"/>
</dbReference>
<dbReference type="NCBIfam" id="NF003588">
    <property type="entry name" value="PRK05254.1-1"/>
    <property type="match status" value="1"/>
</dbReference>
<feature type="domain" description="Uracil-DNA glycosylase-like" evidence="12">
    <location>
        <begin position="51"/>
        <end position="210"/>
    </location>
</feature>
<dbReference type="PATRIC" id="fig|1423747.3.peg.1132"/>
<proteinExistence type="inferred from homology"/>
<evidence type="ECO:0000256" key="8">
    <source>
        <dbReference type="ARBA" id="ARBA00023204"/>
    </source>
</evidence>
<keyword evidence="7 9" id="KW-0378">Hydrolase</keyword>
<evidence type="ECO:0000256" key="7">
    <source>
        <dbReference type="ARBA" id="ARBA00022801"/>
    </source>
</evidence>
<keyword evidence="9" id="KW-0963">Cytoplasm</keyword>
<evidence type="ECO:0000259" key="12">
    <source>
        <dbReference type="SMART" id="SM00986"/>
    </source>
</evidence>
<evidence type="ECO:0000256" key="11">
    <source>
        <dbReference type="RuleBase" id="RU003780"/>
    </source>
</evidence>
<name>A0A0R1RZY2_9LACO</name>
<dbReference type="EMBL" id="AZEX01000032">
    <property type="protein sequence ID" value="KRL60868.1"/>
    <property type="molecule type" value="Genomic_DNA"/>
</dbReference>
<evidence type="ECO:0000256" key="4">
    <source>
        <dbReference type="ARBA" id="ARBA00012030"/>
    </source>
</evidence>
<dbReference type="Proteomes" id="UP000051264">
    <property type="component" value="Unassembled WGS sequence"/>
</dbReference>
<dbReference type="PANTHER" id="PTHR11264:SF0">
    <property type="entry name" value="URACIL-DNA GLYCOSYLASE"/>
    <property type="match status" value="1"/>
</dbReference>
<protein>
    <recommendedName>
        <fullName evidence="5 9">Uracil-DNA glycosylase</fullName>
        <shortName evidence="9">UDG</shortName>
        <ecNumber evidence="4 9">3.2.2.27</ecNumber>
    </recommendedName>
</protein>
<dbReference type="Gene3D" id="3.40.470.10">
    <property type="entry name" value="Uracil-DNA glycosylase-like domain"/>
    <property type="match status" value="1"/>
</dbReference>
<evidence type="ECO:0000313" key="13">
    <source>
        <dbReference type="EMBL" id="KRL60868.1"/>
    </source>
</evidence>
<evidence type="ECO:0000256" key="9">
    <source>
        <dbReference type="HAMAP-Rule" id="MF_00148"/>
    </source>
</evidence>